<dbReference type="EMBL" id="BQKI01000001">
    <property type="protein sequence ID" value="GJM86380.1"/>
    <property type="molecule type" value="Genomic_DNA"/>
</dbReference>
<evidence type="ECO:0000313" key="3">
    <source>
        <dbReference type="Proteomes" id="UP001054889"/>
    </source>
</evidence>
<evidence type="ECO:0000313" key="2">
    <source>
        <dbReference type="EMBL" id="GJM86380.1"/>
    </source>
</evidence>
<evidence type="ECO:0000256" key="1">
    <source>
        <dbReference type="SAM" id="MobiDB-lite"/>
    </source>
</evidence>
<reference evidence="2" key="1">
    <citation type="journal article" date="2018" name="DNA Res.">
        <title>Multiple hybrid de novo genome assembly of finger millet, an orphan allotetraploid crop.</title>
        <authorList>
            <person name="Hatakeyama M."/>
            <person name="Aluri S."/>
            <person name="Balachadran M.T."/>
            <person name="Sivarajan S.R."/>
            <person name="Patrignani A."/>
            <person name="Gruter S."/>
            <person name="Poveda L."/>
            <person name="Shimizu-Inatsugi R."/>
            <person name="Baeten J."/>
            <person name="Francoijs K.J."/>
            <person name="Nataraja K.N."/>
            <person name="Reddy Y.A.N."/>
            <person name="Phadnis S."/>
            <person name="Ravikumar R.L."/>
            <person name="Schlapbach R."/>
            <person name="Sreeman S.M."/>
            <person name="Shimizu K.K."/>
        </authorList>
    </citation>
    <scope>NUCLEOTIDE SEQUENCE</scope>
</reference>
<sequence length="129" mass="13798">MAAPAPNAAVDTAAPPPPPPPPSTVPAAAAVPDQKVPDAAPPAPAPTPAPAPAPRKRKLEDAGVHNTDYYKIRAVVADLRVRFVQVNTSLKKDLPFLVFKPKFSQRLAGLLEIFGLYKFQATGLRRIYQ</sequence>
<protein>
    <submittedName>
        <fullName evidence="2">Uncharacterized protein</fullName>
    </submittedName>
</protein>
<dbReference type="PANTHER" id="PTHR35459">
    <property type="entry name" value="T1N6.14 PROTEIN"/>
    <property type="match status" value="1"/>
</dbReference>
<dbReference type="AlphaFoldDB" id="A0AAV5BL42"/>
<feature type="compositionally biased region" description="Pro residues" evidence="1">
    <location>
        <begin position="14"/>
        <end position="24"/>
    </location>
</feature>
<gene>
    <name evidence="2" type="primary">ga02234</name>
    <name evidence="2" type="ORF">PR202_ga02234</name>
</gene>
<feature type="compositionally biased region" description="Low complexity" evidence="1">
    <location>
        <begin position="25"/>
        <end position="38"/>
    </location>
</feature>
<reference evidence="2" key="2">
    <citation type="submission" date="2021-12" db="EMBL/GenBank/DDBJ databases">
        <title>Resequencing data analysis of finger millet.</title>
        <authorList>
            <person name="Hatakeyama M."/>
            <person name="Aluri S."/>
            <person name="Balachadran M.T."/>
            <person name="Sivarajan S.R."/>
            <person name="Poveda L."/>
            <person name="Shimizu-Inatsugi R."/>
            <person name="Schlapbach R."/>
            <person name="Sreeman S.M."/>
            <person name="Shimizu K.K."/>
        </authorList>
    </citation>
    <scope>NUCLEOTIDE SEQUENCE</scope>
</reference>
<organism evidence="2 3">
    <name type="scientific">Eleusine coracana subsp. coracana</name>
    <dbReference type="NCBI Taxonomy" id="191504"/>
    <lineage>
        <taxon>Eukaryota</taxon>
        <taxon>Viridiplantae</taxon>
        <taxon>Streptophyta</taxon>
        <taxon>Embryophyta</taxon>
        <taxon>Tracheophyta</taxon>
        <taxon>Spermatophyta</taxon>
        <taxon>Magnoliopsida</taxon>
        <taxon>Liliopsida</taxon>
        <taxon>Poales</taxon>
        <taxon>Poaceae</taxon>
        <taxon>PACMAD clade</taxon>
        <taxon>Chloridoideae</taxon>
        <taxon>Cynodonteae</taxon>
        <taxon>Eleusininae</taxon>
        <taxon>Eleusine</taxon>
    </lineage>
</organism>
<dbReference type="PANTHER" id="PTHR35459:SF5">
    <property type="entry name" value="OS02G0664700 PROTEIN"/>
    <property type="match status" value="1"/>
</dbReference>
<feature type="compositionally biased region" description="Low complexity" evidence="1">
    <location>
        <begin position="1"/>
        <end position="13"/>
    </location>
</feature>
<proteinExistence type="predicted"/>
<dbReference type="Proteomes" id="UP001054889">
    <property type="component" value="Unassembled WGS sequence"/>
</dbReference>
<comment type="caution">
    <text evidence="2">The sequence shown here is derived from an EMBL/GenBank/DDBJ whole genome shotgun (WGS) entry which is preliminary data.</text>
</comment>
<feature type="compositionally biased region" description="Pro residues" evidence="1">
    <location>
        <begin position="39"/>
        <end position="53"/>
    </location>
</feature>
<accession>A0AAV5BL42</accession>
<name>A0AAV5BL42_ELECO</name>
<keyword evidence="3" id="KW-1185">Reference proteome</keyword>
<feature type="region of interest" description="Disordered" evidence="1">
    <location>
        <begin position="1"/>
        <end position="62"/>
    </location>
</feature>